<evidence type="ECO:0000313" key="3">
    <source>
        <dbReference type="Proteomes" id="UP001285908"/>
    </source>
</evidence>
<dbReference type="GeneID" id="87875814"/>
<comment type="caution">
    <text evidence="2">The sequence shown here is derived from an EMBL/GenBank/DDBJ whole genome shotgun (WGS) entry which is preliminary data.</text>
</comment>
<dbReference type="RefSeq" id="XP_062692562.1">
    <property type="nucleotide sequence ID" value="XM_062838192.1"/>
</dbReference>
<dbReference type="EMBL" id="JAULSX010000004">
    <property type="protein sequence ID" value="KAK3492104.1"/>
    <property type="molecule type" value="Genomic_DNA"/>
</dbReference>
<dbReference type="AlphaFoldDB" id="A0AAJ0I7A5"/>
<feature type="region of interest" description="Disordered" evidence="1">
    <location>
        <begin position="75"/>
        <end position="128"/>
    </location>
</feature>
<name>A0AAJ0I7A5_9PEZI</name>
<evidence type="ECO:0000313" key="2">
    <source>
        <dbReference type="EMBL" id="KAK3492104.1"/>
    </source>
</evidence>
<protein>
    <submittedName>
        <fullName evidence="2">Uncharacterized protein</fullName>
    </submittedName>
</protein>
<keyword evidence="3" id="KW-1185">Reference proteome</keyword>
<evidence type="ECO:0000256" key="1">
    <source>
        <dbReference type="SAM" id="MobiDB-lite"/>
    </source>
</evidence>
<gene>
    <name evidence="2" type="ORF">B0T23DRAFT_395525</name>
</gene>
<reference evidence="2 3" key="1">
    <citation type="journal article" date="2023" name="Mol. Phylogenet. Evol.">
        <title>Genome-scale phylogeny and comparative genomics of the fungal order Sordariales.</title>
        <authorList>
            <person name="Hensen N."/>
            <person name="Bonometti L."/>
            <person name="Westerberg I."/>
            <person name="Brannstrom I.O."/>
            <person name="Guillou S."/>
            <person name="Cros-Aarteil S."/>
            <person name="Calhoun S."/>
            <person name="Haridas S."/>
            <person name="Kuo A."/>
            <person name="Mondo S."/>
            <person name="Pangilinan J."/>
            <person name="Riley R."/>
            <person name="LaButti K."/>
            <person name="Andreopoulos B."/>
            <person name="Lipzen A."/>
            <person name="Chen C."/>
            <person name="Yan M."/>
            <person name="Daum C."/>
            <person name="Ng V."/>
            <person name="Clum A."/>
            <person name="Steindorff A."/>
            <person name="Ohm R.A."/>
            <person name="Martin F."/>
            <person name="Silar P."/>
            <person name="Natvig D.O."/>
            <person name="Lalanne C."/>
            <person name="Gautier V."/>
            <person name="Ament-Velasquez S.L."/>
            <person name="Kruys A."/>
            <person name="Hutchinson M.I."/>
            <person name="Powell A.J."/>
            <person name="Barry K."/>
            <person name="Miller A.N."/>
            <person name="Grigoriev I.V."/>
            <person name="Debuchy R."/>
            <person name="Gladieux P."/>
            <person name="Hiltunen Thoren M."/>
            <person name="Johannesson H."/>
        </authorList>
    </citation>
    <scope>NUCLEOTIDE SEQUENCE [LARGE SCALE GENOMIC DNA]</scope>
    <source>
        <strain evidence="2 3">FGSC 10403</strain>
    </source>
</reference>
<accession>A0AAJ0I7A5</accession>
<feature type="compositionally biased region" description="Basic and acidic residues" evidence="1">
    <location>
        <begin position="77"/>
        <end position="86"/>
    </location>
</feature>
<organism evidence="2 3">
    <name type="scientific">Neurospora hispaniola</name>
    <dbReference type="NCBI Taxonomy" id="588809"/>
    <lineage>
        <taxon>Eukaryota</taxon>
        <taxon>Fungi</taxon>
        <taxon>Dikarya</taxon>
        <taxon>Ascomycota</taxon>
        <taxon>Pezizomycotina</taxon>
        <taxon>Sordariomycetes</taxon>
        <taxon>Sordariomycetidae</taxon>
        <taxon>Sordariales</taxon>
        <taxon>Sordariaceae</taxon>
        <taxon>Neurospora</taxon>
    </lineage>
</organism>
<proteinExistence type="predicted"/>
<dbReference type="Proteomes" id="UP001285908">
    <property type="component" value="Unassembled WGS sequence"/>
</dbReference>
<sequence>MEPDKSICKGRPNKQTIGIQVCRAYEQQSDTDTHAVCLSATTLRPPTPSSDSEQSESCAERLAYSFLALTNTHHRRPSFDEPRTHTLEMNGFGGDRKYVVQPPIIPDSMTREDGLDLPGPRTFKQAIA</sequence>